<keyword evidence="2" id="KW-1185">Reference proteome</keyword>
<reference evidence="2" key="1">
    <citation type="journal article" date="2023" name="Front. Plant Sci.">
        <title>Chromosomal-level genome assembly of Melastoma candidum provides insights into trichome evolution.</title>
        <authorList>
            <person name="Zhong Y."/>
            <person name="Wu W."/>
            <person name="Sun C."/>
            <person name="Zou P."/>
            <person name="Liu Y."/>
            <person name="Dai S."/>
            <person name="Zhou R."/>
        </authorList>
    </citation>
    <scope>NUCLEOTIDE SEQUENCE [LARGE SCALE GENOMIC DNA]</scope>
</reference>
<dbReference type="Proteomes" id="UP001057402">
    <property type="component" value="Chromosome 6"/>
</dbReference>
<sequence>MLPLIIKLSSRLLEKAGLPGDLGGSDESCVEVSPGAHTNSAGYHSKAITPGFDCTATPNFSVHKFFEPINQVDSLCQNEEAKEELILLKNSRQSTLDAGDGIFETSQPLQIKRDSCSFVERDELLCEENEVYVESGDQLSMWDLKKSAIPS</sequence>
<name>A0ACB9QRL6_9MYRT</name>
<organism evidence="1 2">
    <name type="scientific">Melastoma candidum</name>
    <dbReference type="NCBI Taxonomy" id="119954"/>
    <lineage>
        <taxon>Eukaryota</taxon>
        <taxon>Viridiplantae</taxon>
        <taxon>Streptophyta</taxon>
        <taxon>Embryophyta</taxon>
        <taxon>Tracheophyta</taxon>
        <taxon>Spermatophyta</taxon>
        <taxon>Magnoliopsida</taxon>
        <taxon>eudicotyledons</taxon>
        <taxon>Gunneridae</taxon>
        <taxon>Pentapetalae</taxon>
        <taxon>rosids</taxon>
        <taxon>malvids</taxon>
        <taxon>Myrtales</taxon>
        <taxon>Melastomataceae</taxon>
        <taxon>Melastomatoideae</taxon>
        <taxon>Melastomateae</taxon>
        <taxon>Melastoma</taxon>
    </lineage>
</organism>
<comment type="caution">
    <text evidence="1">The sequence shown here is derived from an EMBL/GenBank/DDBJ whole genome shotgun (WGS) entry which is preliminary data.</text>
</comment>
<gene>
    <name evidence="1" type="ORF">MLD38_022197</name>
</gene>
<evidence type="ECO:0000313" key="2">
    <source>
        <dbReference type="Proteomes" id="UP001057402"/>
    </source>
</evidence>
<dbReference type="EMBL" id="CM042885">
    <property type="protein sequence ID" value="KAI4366308.1"/>
    <property type="molecule type" value="Genomic_DNA"/>
</dbReference>
<proteinExistence type="predicted"/>
<evidence type="ECO:0000313" key="1">
    <source>
        <dbReference type="EMBL" id="KAI4366308.1"/>
    </source>
</evidence>
<accession>A0ACB9QRL6</accession>
<protein>
    <submittedName>
        <fullName evidence="1">Uncharacterized protein</fullName>
    </submittedName>
</protein>